<proteinExistence type="predicted"/>
<dbReference type="AlphaFoldDB" id="A0A432VRC9"/>
<sequence length="227" mass="25513">MINHTASTHCPLCASLRTTFWHQDQRRPVAGREYWQCGNCALVFVPEAFHISSAAEKALYDLHENDPNDLGYRRFLSRAVTPIVQHFAGHPDPQVIQGLDFGCGPGPTVSLLLAEAGLRCANYDLYYFDDRALLTQPYDFIISTEVFEHLAAPFEAFAQLIPLLKSGGIFVIMTQRPLDLAAFSRWGYTLDPTHITFFREASFAWVAEHFGLAVIAVERDVVVLQKP</sequence>
<accession>A0A432VRC9</accession>
<keyword evidence="1" id="KW-0808">Transferase</keyword>
<comment type="caution">
    <text evidence="1">The sequence shown here is derived from an EMBL/GenBank/DDBJ whole genome shotgun (WGS) entry which is preliminary data.</text>
</comment>
<dbReference type="Pfam" id="PF13489">
    <property type="entry name" value="Methyltransf_23"/>
    <property type="match status" value="1"/>
</dbReference>
<gene>
    <name evidence="1" type="ORF">CWE06_09590</name>
</gene>
<reference evidence="1 2" key="1">
    <citation type="journal article" date="2011" name="Front. Microbiol.">
        <title>Genomic signatures of strain selection and enhancement in Bacillus atrophaeus var. globigii, a historical biowarfare simulant.</title>
        <authorList>
            <person name="Gibbons H.S."/>
            <person name="Broomall S.M."/>
            <person name="McNew L.A."/>
            <person name="Daligault H."/>
            <person name="Chapman C."/>
            <person name="Bruce D."/>
            <person name="Karavis M."/>
            <person name="Krepps M."/>
            <person name="McGregor P.A."/>
            <person name="Hong C."/>
            <person name="Park K.H."/>
            <person name="Akmal A."/>
            <person name="Feldman A."/>
            <person name="Lin J.S."/>
            <person name="Chang W.E."/>
            <person name="Higgs B.W."/>
            <person name="Demirev P."/>
            <person name="Lindquist J."/>
            <person name="Liem A."/>
            <person name="Fochler E."/>
            <person name="Read T.D."/>
            <person name="Tapia R."/>
            <person name="Johnson S."/>
            <person name="Bishop-Lilly K.A."/>
            <person name="Detter C."/>
            <person name="Han C."/>
            <person name="Sozhamannan S."/>
            <person name="Rosenzweig C.N."/>
            <person name="Skowronski E.W."/>
        </authorList>
    </citation>
    <scope>NUCLEOTIDE SEQUENCE [LARGE SCALE GENOMIC DNA]</scope>
    <source>
        <strain evidence="1 2">AK5</strain>
    </source>
</reference>
<dbReference type="CDD" id="cd02440">
    <property type="entry name" value="AdoMet_MTases"/>
    <property type="match status" value="1"/>
</dbReference>
<protein>
    <submittedName>
        <fullName evidence="1">Methyltransferase</fullName>
    </submittedName>
</protein>
<dbReference type="SUPFAM" id="SSF53335">
    <property type="entry name" value="S-adenosyl-L-methionine-dependent methyltransferases"/>
    <property type="match status" value="1"/>
</dbReference>
<dbReference type="InterPro" id="IPR029063">
    <property type="entry name" value="SAM-dependent_MTases_sf"/>
</dbReference>
<evidence type="ECO:0000313" key="1">
    <source>
        <dbReference type="EMBL" id="RUO18841.1"/>
    </source>
</evidence>
<keyword evidence="2" id="KW-1185">Reference proteome</keyword>
<dbReference type="GO" id="GO:0008168">
    <property type="term" value="F:methyltransferase activity"/>
    <property type="evidence" value="ECO:0007669"/>
    <property type="project" value="UniProtKB-KW"/>
</dbReference>
<dbReference type="GO" id="GO:0032259">
    <property type="term" value="P:methylation"/>
    <property type="evidence" value="ECO:0007669"/>
    <property type="project" value="UniProtKB-KW"/>
</dbReference>
<dbReference type="EMBL" id="PIPI01000007">
    <property type="protein sequence ID" value="RUO18841.1"/>
    <property type="molecule type" value="Genomic_DNA"/>
</dbReference>
<keyword evidence="1" id="KW-0489">Methyltransferase</keyword>
<evidence type="ECO:0000313" key="2">
    <source>
        <dbReference type="Proteomes" id="UP000288212"/>
    </source>
</evidence>
<organism evidence="1 2">
    <name type="scientific">Aliidiomarina haloalkalitolerans</name>
    <dbReference type="NCBI Taxonomy" id="859059"/>
    <lineage>
        <taxon>Bacteria</taxon>
        <taxon>Pseudomonadati</taxon>
        <taxon>Pseudomonadota</taxon>
        <taxon>Gammaproteobacteria</taxon>
        <taxon>Alteromonadales</taxon>
        <taxon>Idiomarinaceae</taxon>
        <taxon>Aliidiomarina</taxon>
    </lineage>
</organism>
<dbReference type="Proteomes" id="UP000288212">
    <property type="component" value="Unassembled WGS sequence"/>
</dbReference>
<dbReference type="OrthoDB" id="9791944at2"/>
<name>A0A432VRC9_9GAMM</name>
<dbReference type="Gene3D" id="3.40.50.150">
    <property type="entry name" value="Vaccinia Virus protein VP39"/>
    <property type="match status" value="1"/>
</dbReference>